<proteinExistence type="predicted"/>
<evidence type="ECO:0000259" key="3">
    <source>
        <dbReference type="PROSITE" id="PS51747"/>
    </source>
</evidence>
<keyword evidence="2" id="KW-0862">Zinc</keyword>
<dbReference type="PANTHER" id="PTHR11079">
    <property type="entry name" value="CYTOSINE DEAMINASE FAMILY MEMBER"/>
    <property type="match status" value="1"/>
</dbReference>
<comment type="caution">
    <text evidence="4">The sequence shown here is derived from an EMBL/GenBank/DDBJ whole genome shotgun (WGS) entry which is preliminary data.</text>
</comment>
<evidence type="ECO:0000313" key="4">
    <source>
        <dbReference type="EMBL" id="MCD5309522.1"/>
    </source>
</evidence>
<dbReference type="Pfam" id="PF00383">
    <property type="entry name" value="dCMP_cyt_deam_1"/>
    <property type="match status" value="1"/>
</dbReference>
<dbReference type="InterPro" id="IPR002125">
    <property type="entry name" value="CMP_dCMP_dom"/>
</dbReference>
<dbReference type="PROSITE" id="PS00903">
    <property type="entry name" value="CYT_DCMP_DEAMINASES_1"/>
    <property type="match status" value="1"/>
</dbReference>
<gene>
    <name evidence="4" type="ORF">LR394_01315</name>
</gene>
<evidence type="ECO:0000256" key="2">
    <source>
        <dbReference type="ARBA" id="ARBA00022833"/>
    </source>
</evidence>
<organism evidence="4 5">
    <name type="scientific">Kineosporia babensis</name>
    <dbReference type="NCBI Taxonomy" id="499548"/>
    <lineage>
        <taxon>Bacteria</taxon>
        <taxon>Bacillati</taxon>
        <taxon>Actinomycetota</taxon>
        <taxon>Actinomycetes</taxon>
        <taxon>Kineosporiales</taxon>
        <taxon>Kineosporiaceae</taxon>
        <taxon>Kineosporia</taxon>
    </lineage>
</organism>
<sequence>MSGVLEFEGHLRRSIELAHLAVQRGDHPFGAVLLSAEGEMIAEGMNAVPSTGDVRAHAELEAVVNARRLGPAERVPGGIMIASGEPCPMCATGMVWAGLSRIVFAAAVTDFTQYLAPGPRFGLRCKDILDSASVDIQLEGPVDGVGALEPFQVFAARN</sequence>
<keyword evidence="5" id="KW-1185">Reference proteome</keyword>
<evidence type="ECO:0000313" key="5">
    <source>
        <dbReference type="Proteomes" id="UP001138997"/>
    </source>
</evidence>
<reference evidence="4" key="1">
    <citation type="submission" date="2021-11" db="EMBL/GenBank/DDBJ databases">
        <title>Streptomyces corallinus and Kineosporia corallina sp. nov., two new coral-derived marine actinobacteria.</title>
        <authorList>
            <person name="Buangrab K."/>
            <person name="Sutthacheep M."/>
            <person name="Yeemin T."/>
            <person name="Harunari E."/>
            <person name="Igarashi Y."/>
            <person name="Sripreechasak P."/>
            <person name="Kanchanasin P."/>
            <person name="Tanasupawat S."/>
            <person name="Phongsopitanun W."/>
        </authorList>
    </citation>
    <scope>NUCLEOTIDE SEQUENCE</scope>
    <source>
        <strain evidence="4">JCM 31032</strain>
    </source>
</reference>
<protein>
    <submittedName>
        <fullName evidence="4">Nucleoside deaminase</fullName>
    </submittedName>
</protein>
<dbReference type="PANTHER" id="PTHR11079:SF179">
    <property type="entry name" value="TRNA(ADENINE(34)) DEAMINASE, CHLOROPLASTIC"/>
    <property type="match status" value="1"/>
</dbReference>
<dbReference type="PROSITE" id="PS51747">
    <property type="entry name" value="CYT_DCMP_DEAMINASES_2"/>
    <property type="match status" value="1"/>
</dbReference>
<dbReference type="InterPro" id="IPR016193">
    <property type="entry name" value="Cytidine_deaminase-like"/>
</dbReference>
<dbReference type="InterPro" id="IPR016192">
    <property type="entry name" value="APOBEC/CMP_deaminase_Zn-bd"/>
</dbReference>
<dbReference type="SUPFAM" id="SSF53927">
    <property type="entry name" value="Cytidine deaminase-like"/>
    <property type="match status" value="1"/>
</dbReference>
<dbReference type="EMBL" id="JAJOMB010000001">
    <property type="protein sequence ID" value="MCD5309522.1"/>
    <property type="molecule type" value="Genomic_DNA"/>
</dbReference>
<keyword evidence="1" id="KW-0479">Metal-binding</keyword>
<feature type="domain" description="CMP/dCMP-type deaminase" evidence="3">
    <location>
        <begin position="5"/>
        <end position="136"/>
    </location>
</feature>
<accession>A0A9X1SRD2</accession>
<dbReference type="CDD" id="cd01285">
    <property type="entry name" value="nucleoside_deaminase"/>
    <property type="match status" value="1"/>
</dbReference>
<dbReference type="Proteomes" id="UP001138997">
    <property type="component" value="Unassembled WGS sequence"/>
</dbReference>
<dbReference type="AlphaFoldDB" id="A0A9X1SRD2"/>
<evidence type="ECO:0000256" key="1">
    <source>
        <dbReference type="ARBA" id="ARBA00022723"/>
    </source>
</evidence>
<dbReference type="GO" id="GO:0008270">
    <property type="term" value="F:zinc ion binding"/>
    <property type="evidence" value="ECO:0007669"/>
    <property type="project" value="InterPro"/>
</dbReference>
<dbReference type="GO" id="GO:0016787">
    <property type="term" value="F:hydrolase activity"/>
    <property type="evidence" value="ECO:0007669"/>
    <property type="project" value="InterPro"/>
</dbReference>
<name>A0A9X1SRD2_9ACTN</name>
<dbReference type="RefSeq" id="WP_231438447.1">
    <property type="nucleotide sequence ID" value="NZ_JAJOMB010000001.1"/>
</dbReference>
<dbReference type="Gene3D" id="3.40.140.10">
    <property type="entry name" value="Cytidine Deaminase, domain 2"/>
    <property type="match status" value="1"/>
</dbReference>